<reference evidence="14" key="1">
    <citation type="submission" date="2021-07" db="EMBL/GenBank/DDBJ databases">
        <authorList>
            <person name="Fernandez M."/>
            <person name="Pereira P."/>
            <person name="Torres Tejerizo G.A."/>
            <person name="Gonzalez P."/>
            <person name="Agostini E."/>
        </authorList>
    </citation>
    <scope>NUCLEOTIDE SEQUENCE</scope>
    <source>
        <strain evidence="14">SFC 500-1A</strain>
    </source>
</reference>
<dbReference type="AlphaFoldDB" id="A0A8X8KJ52"/>
<dbReference type="GO" id="GO:0038023">
    <property type="term" value="F:signaling receptor activity"/>
    <property type="evidence" value="ECO:0007669"/>
    <property type="project" value="InterPro"/>
</dbReference>
<keyword evidence="3 10" id="KW-0813">Transport</keyword>
<dbReference type="PANTHER" id="PTHR32552">
    <property type="entry name" value="FERRICHROME IRON RECEPTOR-RELATED"/>
    <property type="match status" value="1"/>
</dbReference>
<keyword evidence="5 10" id="KW-0812">Transmembrane</keyword>
<evidence type="ECO:0000259" key="12">
    <source>
        <dbReference type="Pfam" id="PF00593"/>
    </source>
</evidence>
<dbReference type="InterPro" id="IPR036942">
    <property type="entry name" value="Beta-barrel_TonB_sf"/>
</dbReference>
<comment type="caution">
    <text evidence="14">The sequence shown here is derived from an EMBL/GenBank/DDBJ whole genome shotgun (WGS) entry which is preliminary data.</text>
</comment>
<evidence type="ECO:0000256" key="11">
    <source>
        <dbReference type="RuleBase" id="RU003357"/>
    </source>
</evidence>
<keyword evidence="8 14" id="KW-0675">Receptor</keyword>
<comment type="similarity">
    <text evidence="2 10 11">Belongs to the TonB-dependent receptor family.</text>
</comment>
<proteinExistence type="inferred from homology"/>
<gene>
    <name evidence="14" type="ORF">KW868_20395</name>
</gene>
<dbReference type="PROSITE" id="PS52016">
    <property type="entry name" value="TONB_DEPENDENT_REC_3"/>
    <property type="match status" value="1"/>
</dbReference>
<evidence type="ECO:0000256" key="5">
    <source>
        <dbReference type="ARBA" id="ARBA00022692"/>
    </source>
</evidence>
<evidence type="ECO:0000256" key="1">
    <source>
        <dbReference type="ARBA" id="ARBA00004571"/>
    </source>
</evidence>
<keyword evidence="4 10" id="KW-1134">Transmembrane beta strand</keyword>
<comment type="subcellular location">
    <subcellularLocation>
        <location evidence="1 10">Cell outer membrane</location>
        <topology evidence="1 10">Multi-pass membrane protein</topology>
    </subcellularLocation>
</comment>
<evidence type="ECO:0000256" key="3">
    <source>
        <dbReference type="ARBA" id="ARBA00022448"/>
    </source>
</evidence>
<dbReference type="EMBL" id="JAHWXT010000010">
    <property type="protein sequence ID" value="MCF0266817.1"/>
    <property type="molecule type" value="Genomic_DNA"/>
</dbReference>
<keyword evidence="9 10" id="KW-0998">Cell outer membrane</keyword>
<dbReference type="SUPFAM" id="SSF56935">
    <property type="entry name" value="Porins"/>
    <property type="match status" value="1"/>
</dbReference>
<evidence type="ECO:0000256" key="9">
    <source>
        <dbReference type="ARBA" id="ARBA00023237"/>
    </source>
</evidence>
<dbReference type="InterPro" id="IPR012910">
    <property type="entry name" value="Plug_dom"/>
</dbReference>
<dbReference type="GO" id="GO:0015344">
    <property type="term" value="F:siderophore uptake transmembrane transporter activity"/>
    <property type="evidence" value="ECO:0007669"/>
    <property type="project" value="TreeGrafter"/>
</dbReference>
<organism evidence="14 15">
    <name type="scientific">Acinetobacter guillouiae</name>
    <name type="common">Acinetobacter genomosp. 11</name>
    <dbReference type="NCBI Taxonomy" id="106649"/>
    <lineage>
        <taxon>Bacteria</taxon>
        <taxon>Pseudomonadati</taxon>
        <taxon>Pseudomonadota</taxon>
        <taxon>Gammaproteobacteria</taxon>
        <taxon>Moraxellales</taxon>
        <taxon>Moraxellaceae</taxon>
        <taxon>Acinetobacter</taxon>
    </lineage>
</organism>
<protein>
    <submittedName>
        <fullName evidence="14">TonB-dependent siderophore receptor</fullName>
    </submittedName>
</protein>
<evidence type="ECO:0000256" key="2">
    <source>
        <dbReference type="ARBA" id="ARBA00009810"/>
    </source>
</evidence>
<keyword evidence="6 11" id="KW-0798">TonB box</keyword>
<evidence type="ECO:0000256" key="6">
    <source>
        <dbReference type="ARBA" id="ARBA00023077"/>
    </source>
</evidence>
<evidence type="ECO:0000256" key="4">
    <source>
        <dbReference type="ARBA" id="ARBA00022452"/>
    </source>
</evidence>
<evidence type="ECO:0000256" key="8">
    <source>
        <dbReference type="ARBA" id="ARBA00023170"/>
    </source>
</evidence>
<name>A0A8X8KJ52_ACIGI</name>
<evidence type="ECO:0000256" key="7">
    <source>
        <dbReference type="ARBA" id="ARBA00023136"/>
    </source>
</evidence>
<dbReference type="CDD" id="cd01347">
    <property type="entry name" value="ligand_gated_channel"/>
    <property type="match status" value="1"/>
</dbReference>
<dbReference type="Proteomes" id="UP000887320">
    <property type="component" value="Unassembled WGS sequence"/>
</dbReference>
<feature type="domain" description="TonB-dependent receptor plug" evidence="13">
    <location>
        <begin position="70"/>
        <end position="167"/>
    </location>
</feature>
<evidence type="ECO:0000313" key="15">
    <source>
        <dbReference type="Proteomes" id="UP000887320"/>
    </source>
</evidence>
<dbReference type="PANTHER" id="PTHR32552:SF82">
    <property type="entry name" value="FCUA PROTEIN"/>
    <property type="match status" value="1"/>
</dbReference>
<dbReference type="GO" id="GO:0009279">
    <property type="term" value="C:cell outer membrane"/>
    <property type="evidence" value="ECO:0007669"/>
    <property type="project" value="UniProtKB-SubCell"/>
</dbReference>
<dbReference type="InterPro" id="IPR000531">
    <property type="entry name" value="Beta-barrel_TonB"/>
</dbReference>
<dbReference type="InterPro" id="IPR039426">
    <property type="entry name" value="TonB-dep_rcpt-like"/>
</dbReference>
<dbReference type="Pfam" id="PF00593">
    <property type="entry name" value="TonB_dep_Rec_b-barrel"/>
    <property type="match status" value="1"/>
</dbReference>
<dbReference type="InterPro" id="IPR010105">
    <property type="entry name" value="TonB_sidphr_rcpt"/>
</dbReference>
<dbReference type="RefSeq" id="WP_234624263.1">
    <property type="nucleotide sequence ID" value="NZ_JAHWXT010000010.1"/>
</dbReference>
<evidence type="ECO:0000259" key="13">
    <source>
        <dbReference type="Pfam" id="PF07715"/>
    </source>
</evidence>
<dbReference type="Gene3D" id="2.40.170.20">
    <property type="entry name" value="TonB-dependent receptor, beta-barrel domain"/>
    <property type="match status" value="1"/>
</dbReference>
<sequence length="730" mass="79821">MKNFSRTFLVNSISIVLFGGGLTQTIWANDEITALPTIKVAAEKEQKKPTFANGALQKNTDLGPLGNKKIIDTPFSITSYSEQLIENQQAKTVAEVLKNDPAIRITTNQGHLNENFKIRGFDVNHEDMNYNGFFGVAPYGRIPTEFLESVTVLKGPNALVTGVAPTGSVGAVVIANSKRADQELTQVSASFQDEGYYQSGFDVSRRFGENKEFGVRVNGVYGQGEHIVDGMDDRHISGAIAADYTTDKLKINFDSYAIRDNRKGGSPAMIAMGVKDSKGNGISQVLAAPKGDLNYFPHLEGNTKSNFVGLSGEYKFTPDIKAFAGIGYVEKEYAGHLFGTRMIVTNLNGNATSQYYRVGSQEHNTAANAGFEAKFDTGMIKHTLGLRADYLKRKYNQHTGQGATPVPFETNIYNPSDNGNMPLANPTILPLGDNKYVSYTLTDQLSMLDDKLQLIVGARYQDIDTKNLQKKTAYSDDKVSPSLGVVLKPFGENLSLYASYVEGLVEGSTVDSTLKDVNAGKTFAPFQTKQYEVGAKYQAGSWLNTFALYQIEKPSTMVTTFNQADANKNTQITTDDAETRSRGVEWSFSGEIMDGLNLLGNIAYTDAELTKAAVTKGVSNEGNTVFGVPEWTASLGLDYAIPMLEGFNVNARANYVGNQYMNDANTLELPDYTIVDLGARYKTKLGGVNTTFLFNVDNVANKKYWEGMFNQNYAVVGGARTYKAGVTFDF</sequence>
<dbReference type="Gene3D" id="2.170.130.10">
    <property type="entry name" value="TonB-dependent receptor, plug domain"/>
    <property type="match status" value="1"/>
</dbReference>
<evidence type="ECO:0000313" key="14">
    <source>
        <dbReference type="EMBL" id="MCF0266817.1"/>
    </source>
</evidence>
<feature type="domain" description="TonB-dependent receptor-like beta-barrel" evidence="12">
    <location>
        <begin position="291"/>
        <end position="699"/>
    </location>
</feature>
<dbReference type="GO" id="GO:0015891">
    <property type="term" value="P:siderophore transport"/>
    <property type="evidence" value="ECO:0007669"/>
    <property type="project" value="InterPro"/>
</dbReference>
<accession>A0A8X8KJ52</accession>
<dbReference type="InterPro" id="IPR037066">
    <property type="entry name" value="Plug_dom_sf"/>
</dbReference>
<dbReference type="Pfam" id="PF07715">
    <property type="entry name" value="Plug"/>
    <property type="match status" value="1"/>
</dbReference>
<dbReference type="NCBIfam" id="TIGR01783">
    <property type="entry name" value="TonB-siderophor"/>
    <property type="match status" value="1"/>
</dbReference>
<keyword evidence="7 10" id="KW-0472">Membrane</keyword>
<evidence type="ECO:0000256" key="10">
    <source>
        <dbReference type="PROSITE-ProRule" id="PRU01360"/>
    </source>
</evidence>